<dbReference type="AlphaFoldDB" id="A0A9Q0R9Q8"/>
<comment type="caution">
    <text evidence="2">The sequence shown here is derived from an EMBL/GenBank/DDBJ whole genome shotgun (WGS) entry which is preliminary data.</text>
</comment>
<evidence type="ECO:0000313" key="3">
    <source>
        <dbReference type="Proteomes" id="UP001149090"/>
    </source>
</evidence>
<feature type="coiled-coil region" evidence="1">
    <location>
        <begin position="10"/>
        <end position="93"/>
    </location>
</feature>
<dbReference type="EMBL" id="JAPDFW010000086">
    <property type="protein sequence ID" value="KAJ5071668.1"/>
    <property type="molecule type" value="Genomic_DNA"/>
</dbReference>
<name>A0A9Q0R9Q8_ANAIG</name>
<proteinExistence type="predicted"/>
<accession>A0A9Q0R9Q8</accession>
<gene>
    <name evidence="2" type="ORF">M0811_10077</name>
</gene>
<keyword evidence="3" id="KW-1185">Reference proteome</keyword>
<keyword evidence="1" id="KW-0175">Coiled coil</keyword>
<reference evidence="2" key="1">
    <citation type="submission" date="2022-10" db="EMBL/GenBank/DDBJ databases">
        <title>Novel sulphate-reducing endosymbionts in the free-living metamonad Anaeramoeba.</title>
        <authorList>
            <person name="Jerlstrom-Hultqvist J."/>
            <person name="Cepicka I."/>
            <person name="Gallot-Lavallee L."/>
            <person name="Salas-Leiva D."/>
            <person name="Curtis B.A."/>
            <person name="Zahonova K."/>
            <person name="Pipaliya S."/>
            <person name="Dacks J."/>
            <person name="Roger A.J."/>
        </authorList>
    </citation>
    <scope>NUCLEOTIDE SEQUENCE</scope>
    <source>
        <strain evidence="2">BMAN</strain>
    </source>
</reference>
<evidence type="ECO:0000256" key="1">
    <source>
        <dbReference type="SAM" id="Coils"/>
    </source>
</evidence>
<organism evidence="2 3">
    <name type="scientific">Anaeramoeba ignava</name>
    <name type="common">Anaerobic marine amoeba</name>
    <dbReference type="NCBI Taxonomy" id="1746090"/>
    <lineage>
        <taxon>Eukaryota</taxon>
        <taxon>Metamonada</taxon>
        <taxon>Anaeramoebidae</taxon>
        <taxon>Anaeramoeba</taxon>
    </lineage>
</organism>
<evidence type="ECO:0000313" key="2">
    <source>
        <dbReference type="EMBL" id="KAJ5071668.1"/>
    </source>
</evidence>
<dbReference type="Proteomes" id="UP001149090">
    <property type="component" value="Unassembled WGS sequence"/>
</dbReference>
<protein>
    <submittedName>
        <fullName evidence="2">Uncharacterized protein</fullName>
    </submittedName>
</protein>
<sequence>MLSKNKSKSLRKLQKTFTELNKKREEFFLENRFSFILKLQNLRNEYECEIRKHQEEFESKCEKAYNRFILNCNQKEEKKEKKKEKEKNQKRQAIVTRKNKLLIYKSSLFFVGSTVILSFQDDSKQNDLNLGVKCKISTISPNFIKFTEQNGKVIEVPLENLNSNKAIIELYQDF</sequence>